<gene>
    <name evidence="1" type="ORF">NE237_032752</name>
</gene>
<evidence type="ECO:0000313" key="2">
    <source>
        <dbReference type="Proteomes" id="UP001141806"/>
    </source>
</evidence>
<name>A0A9Q0R3V2_9MAGN</name>
<sequence>MAVVESQHACFPSKVLTWILGDVVDQGHSISRGPSASSRFFRVSEAPNSAFGWTLMFNPNMQGEPRCLAGGGCGFWPVQTIAPFTQELLVPALAVQTVSSTGSLSAPTVLGDGLQSVSAARSDSRLGPGMSSGGQSDCIGLIVGVPGVPFLLQMDKKVKIGFREIGVLLLQNQLHAEGVVMTEAM</sequence>
<dbReference type="Proteomes" id="UP001141806">
    <property type="component" value="Unassembled WGS sequence"/>
</dbReference>
<protein>
    <submittedName>
        <fullName evidence="1">Uncharacterized protein</fullName>
    </submittedName>
</protein>
<organism evidence="1 2">
    <name type="scientific">Protea cynaroides</name>
    <dbReference type="NCBI Taxonomy" id="273540"/>
    <lineage>
        <taxon>Eukaryota</taxon>
        <taxon>Viridiplantae</taxon>
        <taxon>Streptophyta</taxon>
        <taxon>Embryophyta</taxon>
        <taxon>Tracheophyta</taxon>
        <taxon>Spermatophyta</taxon>
        <taxon>Magnoliopsida</taxon>
        <taxon>Proteales</taxon>
        <taxon>Proteaceae</taxon>
        <taxon>Protea</taxon>
    </lineage>
</organism>
<comment type="caution">
    <text evidence="1">The sequence shown here is derived from an EMBL/GenBank/DDBJ whole genome shotgun (WGS) entry which is preliminary data.</text>
</comment>
<evidence type="ECO:0000313" key="1">
    <source>
        <dbReference type="EMBL" id="KAJ4981915.1"/>
    </source>
</evidence>
<keyword evidence="2" id="KW-1185">Reference proteome</keyword>
<reference evidence="1" key="1">
    <citation type="journal article" date="2023" name="Plant J.">
        <title>The genome of the king protea, Protea cynaroides.</title>
        <authorList>
            <person name="Chang J."/>
            <person name="Duong T.A."/>
            <person name="Schoeman C."/>
            <person name="Ma X."/>
            <person name="Roodt D."/>
            <person name="Barker N."/>
            <person name="Li Z."/>
            <person name="Van de Peer Y."/>
            <person name="Mizrachi E."/>
        </authorList>
    </citation>
    <scope>NUCLEOTIDE SEQUENCE</scope>
    <source>
        <tissue evidence="1">Young leaves</tissue>
    </source>
</reference>
<dbReference type="AlphaFoldDB" id="A0A9Q0R3V2"/>
<proteinExistence type="predicted"/>
<dbReference type="EMBL" id="JAMYWD010000001">
    <property type="protein sequence ID" value="KAJ4981915.1"/>
    <property type="molecule type" value="Genomic_DNA"/>
</dbReference>
<accession>A0A9Q0R3V2</accession>